<dbReference type="InterPro" id="IPR001387">
    <property type="entry name" value="Cro/C1-type_HTH"/>
</dbReference>
<comment type="caution">
    <text evidence="3">The sequence shown here is derived from an EMBL/GenBank/DDBJ whole genome shotgun (WGS) entry which is preliminary data.</text>
</comment>
<dbReference type="Gene3D" id="1.10.260.40">
    <property type="entry name" value="lambda repressor-like DNA-binding domains"/>
    <property type="match status" value="1"/>
</dbReference>
<organism evidence="3">
    <name type="scientific">hydrocarbon metagenome</name>
    <dbReference type="NCBI Taxonomy" id="938273"/>
    <lineage>
        <taxon>unclassified sequences</taxon>
        <taxon>metagenomes</taxon>
        <taxon>ecological metagenomes</taxon>
    </lineage>
</organism>
<dbReference type="PROSITE" id="PS50943">
    <property type="entry name" value="HTH_CROC1"/>
    <property type="match status" value="1"/>
</dbReference>
<protein>
    <submittedName>
        <fullName evidence="3">Transcriptional regulator, xre family</fullName>
    </submittedName>
</protein>
<dbReference type="SMART" id="SM00530">
    <property type="entry name" value="HTH_XRE"/>
    <property type="match status" value="1"/>
</dbReference>
<accession>A0A0W8EGM8</accession>
<dbReference type="AlphaFoldDB" id="A0A0W8EGM8"/>
<feature type="domain" description="HTH cro/C1-type" evidence="2">
    <location>
        <begin position="7"/>
        <end position="61"/>
    </location>
</feature>
<dbReference type="InterPro" id="IPR010982">
    <property type="entry name" value="Lambda_DNA-bd_dom_sf"/>
</dbReference>
<dbReference type="PANTHER" id="PTHR43236:SF1">
    <property type="entry name" value="BLL7220 PROTEIN"/>
    <property type="match status" value="1"/>
</dbReference>
<dbReference type="GO" id="GO:0003677">
    <property type="term" value="F:DNA binding"/>
    <property type="evidence" value="ECO:0007669"/>
    <property type="project" value="InterPro"/>
</dbReference>
<comment type="similarity">
    <text evidence="1">Belongs to the short-chain fatty acyl-CoA assimilation regulator (ScfR) family.</text>
</comment>
<evidence type="ECO:0000313" key="3">
    <source>
        <dbReference type="EMBL" id="KUG07914.1"/>
    </source>
</evidence>
<dbReference type="Pfam" id="PF06114">
    <property type="entry name" value="Peptidase_M78"/>
    <property type="match status" value="1"/>
</dbReference>
<dbReference type="InterPro" id="IPR052345">
    <property type="entry name" value="Rad_response_metalloprotease"/>
</dbReference>
<evidence type="ECO:0000256" key="1">
    <source>
        <dbReference type="ARBA" id="ARBA00007227"/>
    </source>
</evidence>
<name>A0A0W8EGM8_9ZZZZ</name>
<proteinExistence type="inferred from homology"/>
<dbReference type="Gene3D" id="1.10.10.2910">
    <property type="match status" value="1"/>
</dbReference>
<dbReference type="Pfam" id="PF01381">
    <property type="entry name" value="HTH_3"/>
    <property type="match status" value="1"/>
</dbReference>
<dbReference type="InterPro" id="IPR010359">
    <property type="entry name" value="IrrE_HExxH"/>
</dbReference>
<evidence type="ECO:0000259" key="2">
    <source>
        <dbReference type="PROSITE" id="PS50943"/>
    </source>
</evidence>
<dbReference type="SUPFAM" id="SSF47413">
    <property type="entry name" value="lambda repressor-like DNA-binding domains"/>
    <property type="match status" value="1"/>
</dbReference>
<dbReference type="CDD" id="cd00093">
    <property type="entry name" value="HTH_XRE"/>
    <property type="match status" value="1"/>
</dbReference>
<dbReference type="PANTHER" id="PTHR43236">
    <property type="entry name" value="ANTITOXIN HIGA1"/>
    <property type="match status" value="1"/>
</dbReference>
<gene>
    <name evidence="3" type="ORF">ASZ90_016711</name>
</gene>
<reference evidence="3" key="1">
    <citation type="journal article" date="2015" name="Proc. Natl. Acad. Sci. U.S.A.">
        <title>Networks of energetic and metabolic interactions define dynamics in microbial communities.</title>
        <authorList>
            <person name="Embree M."/>
            <person name="Liu J.K."/>
            <person name="Al-Bassam M.M."/>
            <person name="Zengler K."/>
        </authorList>
    </citation>
    <scope>NUCLEOTIDE SEQUENCE</scope>
</reference>
<sequence length="342" mass="39325">MHIGERIRYGRVKAGLSLRDLGEKLGITQTALNNYEKGITTPDSQRLIKLAKVLDLPIEYFFRQEPITTLQPLGFRKKMDLKQKELKKIIEETRDWLERFVMIEMILDEKQEVDLPAAIPISHPEEIEDAAVQLRNYWNLGFDPIENLMDVLEDHGIKIGLVDAPDAFVGMTIQVNDEFPVIVVNRNISGDRQRLTIAHEIGHLVLDVSPEIDEDKLYHRFAGAFLFPKDRVRKELGEGRKKIGLEELCILKHRYGLSMMAILYRAYENGYISNAAFQKIHITFRKNKWHREEPMKPYLPEEPSSMNLMIMRAYSEGIITRGRANEIFGGDIATVCGCVDCA</sequence>
<dbReference type="EMBL" id="LNQE01001761">
    <property type="protein sequence ID" value="KUG07914.1"/>
    <property type="molecule type" value="Genomic_DNA"/>
</dbReference>